<dbReference type="EMBL" id="DF973722">
    <property type="protein sequence ID" value="GAU38578.1"/>
    <property type="molecule type" value="Genomic_DNA"/>
</dbReference>
<feature type="domain" description="Reverse transcriptase zinc-binding" evidence="1">
    <location>
        <begin position="61"/>
        <end position="101"/>
    </location>
</feature>
<proteinExistence type="predicted"/>
<dbReference type="PANTHER" id="PTHR36617:SF5">
    <property type="entry name" value="OS05G0421675 PROTEIN"/>
    <property type="match status" value="1"/>
</dbReference>
<dbReference type="OrthoDB" id="1436790at2759"/>
<evidence type="ECO:0000259" key="1">
    <source>
        <dbReference type="Pfam" id="PF13966"/>
    </source>
</evidence>
<protein>
    <recommendedName>
        <fullName evidence="1">Reverse transcriptase zinc-binding domain-containing protein</fullName>
    </recommendedName>
</protein>
<dbReference type="InterPro" id="IPR026960">
    <property type="entry name" value="RVT-Znf"/>
</dbReference>
<reference evidence="3" key="1">
    <citation type="journal article" date="2017" name="Front. Plant Sci.">
        <title>Climate Clever Clovers: New Paradigm to Reduce the Environmental Footprint of Ruminants by Breeding Low Methanogenic Forages Utilizing Haplotype Variation.</title>
        <authorList>
            <person name="Kaur P."/>
            <person name="Appels R."/>
            <person name="Bayer P.E."/>
            <person name="Keeble-Gagnere G."/>
            <person name="Wang J."/>
            <person name="Hirakawa H."/>
            <person name="Shirasawa K."/>
            <person name="Vercoe P."/>
            <person name="Stefanova K."/>
            <person name="Durmic Z."/>
            <person name="Nichols P."/>
            <person name="Revell C."/>
            <person name="Isobe S.N."/>
            <person name="Edwards D."/>
            <person name="Erskine W."/>
        </authorList>
    </citation>
    <scope>NUCLEOTIDE SEQUENCE [LARGE SCALE GENOMIC DNA]</scope>
    <source>
        <strain evidence="3">cv. Daliak</strain>
    </source>
</reference>
<dbReference type="Proteomes" id="UP000242715">
    <property type="component" value="Unassembled WGS sequence"/>
</dbReference>
<sequence>MEIVRIRDGVDGLGGGWCGDCVLKKARSPDLWQWQPDPVRGYSVWGGYQILTSQLVDSLGIVDDLIWHKQVPLKVSIFSWRLLRDRLPTRENLAIRGIITPEARLIWLDAEAWNLLNTCISPVALLNLFVRLLGRGLEPQAIQKLRIIPISIVGQGEALLLLVVEDNK</sequence>
<organism evidence="2 3">
    <name type="scientific">Trifolium subterraneum</name>
    <name type="common">Subterranean clover</name>
    <dbReference type="NCBI Taxonomy" id="3900"/>
    <lineage>
        <taxon>Eukaryota</taxon>
        <taxon>Viridiplantae</taxon>
        <taxon>Streptophyta</taxon>
        <taxon>Embryophyta</taxon>
        <taxon>Tracheophyta</taxon>
        <taxon>Spermatophyta</taxon>
        <taxon>Magnoliopsida</taxon>
        <taxon>eudicotyledons</taxon>
        <taxon>Gunneridae</taxon>
        <taxon>Pentapetalae</taxon>
        <taxon>rosids</taxon>
        <taxon>fabids</taxon>
        <taxon>Fabales</taxon>
        <taxon>Fabaceae</taxon>
        <taxon>Papilionoideae</taxon>
        <taxon>50 kb inversion clade</taxon>
        <taxon>NPAAA clade</taxon>
        <taxon>Hologalegina</taxon>
        <taxon>IRL clade</taxon>
        <taxon>Trifolieae</taxon>
        <taxon>Trifolium</taxon>
    </lineage>
</organism>
<evidence type="ECO:0000313" key="3">
    <source>
        <dbReference type="Proteomes" id="UP000242715"/>
    </source>
</evidence>
<dbReference type="PANTHER" id="PTHR36617">
    <property type="entry name" value="PROTEIN, PUTATIVE-RELATED"/>
    <property type="match status" value="1"/>
</dbReference>
<gene>
    <name evidence="2" type="ORF">TSUD_322550</name>
</gene>
<keyword evidence="3" id="KW-1185">Reference proteome</keyword>
<dbReference type="Pfam" id="PF13966">
    <property type="entry name" value="zf-RVT"/>
    <property type="match status" value="1"/>
</dbReference>
<name>A0A2Z6N187_TRISU</name>
<evidence type="ECO:0000313" key="2">
    <source>
        <dbReference type="EMBL" id="GAU38578.1"/>
    </source>
</evidence>
<accession>A0A2Z6N187</accession>
<dbReference type="AlphaFoldDB" id="A0A2Z6N187"/>